<evidence type="ECO:0000259" key="2">
    <source>
        <dbReference type="Pfam" id="PF03108"/>
    </source>
</evidence>
<evidence type="ECO:0000256" key="1">
    <source>
        <dbReference type="SAM" id="MobiDB-lite"/>
    </source>
</evidence>
<gene>
    <name evidence="3" type="ORF">U9M48_021942</name>
</gene>
<feature type="compositionally biased region" description="Acidic residues" evidence="1">
    <location>
        <begin position="205"/>
        <end position="226"/>
    </location>
</feature>
<dbReference type="Proteomes" id="UP001341281">
    <property type="component" value="Chromosome 05"/>
</dbReference>
<dbReference type="PANTHER" id="PTHR31973">
    <property type="entry name" value="POLYPROTEIN, PUTATIVE-RELATED"/>
    <property type="match status" value="1"/>
</dbReference>
<sequence>MATPRHSPDTSWLPAGMDPNSSYLLKIRLTGNPKKSRNDYSCFKITKVVDSDLCNFKDFVKEIVDQYPHGYNEIVHVFYHDDVQKTTPQVTTDQELLDMFRKHAASKEIHMTISYSEPTDDITEPIIIHPTQLSQPTTSEPIEPTTSHPTQPTNDDDDAAANDDDANTDDDDGYLANPEPHNEHVGVDEEGLYLTTHKSVSESASESESESEFESESDEDYEEEDGLIGKDPLPPIPIVSYDKDDSPISVGSIYSIYPDMKQFRLALAQHAVKHEFEFDTEKSDTGRLRACCSRKEEEGCRWRLHASIMRDNKTIKFCFATFDNCVAEMYVKKNPHRHKCFGARRSKSVKNATKFWICDQVKDWLMEDSRVGPKELQWRIKDKHKVEVNYKRVYAGMVLAQTQLFGCWDSSFNNLYRFKKEVERSCPGSSVVIDHHIVDGKIRFNRMFFAMKPCIDGFLNGCRPYLAIDSIFLTGRFSGQLACAIAIDGHNWMYPVAVGVIDLETNEN</sequence>
<accession>A0AAQ3THB1</accession>
<dbReference type="PANTHER" id="PTHR31973:SF195">
    <property type="entry name" value="MUDR FAMILY TRANSPOSASE"/>
    <property type="match status" value="1"/>
</dbReference>
<reference evidence="3 4" key="1">
    <citation type="submission" date="2024-02" db="EMBL/GenBank/DDBJ databases">
        <title>High-quality chromosome-scale genome assembly of Pensacola bahiagrass (Paspalum notatum Flugge var. saurae).</title>
        <authorList>
            <person name="Vega J.M."/>
            <person name="Podio M."/>
            <person name="Orjuela J."/>
            <person name="Siena L.A."/>
            <person name="Pessino S.C."/>
            <person name="Combes M.C."/>
            <person name="Mariac C."/>
            <person name="Albertini E."/>
            <person name="Pupilli F."/>
            <person name="Ortiz J.P.A."/>
            <person name="Leblanc O."/>
        </authorList>
    </citation>
    <scope>NUCLEOTIDE SEQUENCE [LARGE SCALE GENOMIC DNA]</scope>
    <source>
        <strain evidence="3">R1</strain>
        <tissue evidence="3">Leaf</tissue>
    </source>
</reference>
<feature type="compositionally biased region" description="Low complexity" evidence="1">
    <location>
        <begin position="136"/>
        <end position="150"/>
    </location>
</feature>
<dbReference type="AlphaFoldDB" id="A0AAQ3THB1"/>
<evidence type="ECO:0000313" key="4">
    <source>
        <dbReference type="Proteomes" id="UP001341281"/>
    </source>
</evidence>
<protein>
    <recommendedName>
        <fullName evidence="2">Transposase MuDR plant domain-containing protein</fullName>
    </recommendedName>
</protein>
<proteinExistence type="predicted"/>
<feature type="compositionally biased region" description="Acidic residues" evidence="1">
    <location>
        <begin position="154"/>
        <end position="173"/>
    </location>
</feature>
<feature type="domain" description="Transposase MuDR plant" evidence="2">
    <location>
        <begin position="257"/>
        <end position="315"/>
    </location>
</feature>
<keyword evidence="4" id="KW-1185">Reference proteome</keyword>
<evidence type="ECO:0000313" key="3">
    <source>
        <dbReference type="EMBL" id="WVZ73658.1"/>
    </source>
</evidence>
<organism evidence="3 4">
    <name type="scientific">Paspalum notatum var. saurae</name>
    <dbReference type="NCBI Taxonomy" id="547442"/>
    <lineage>
        <taxon>Eukaryota</taxon>
        <taxon>Viridiplantae</taxon>
        <taxon>Streptophyta</taxon>
        <taxon>Embryophyta</taxon>
        <taxon>Tracheophyta</taxon>
        <taxon>Spermatophyta</taxon>
        <taxon>Magnoliopsida</taxon>
        <taxon>Liliopsida</taxon>
        <taxon>Poales</taxon>
        <taxon>Poaceae</taxon>
        <taxon>PACMAD clade</taxon>
        <taxon>Panicoideae</taxon>
        <taxon>Andropogonodae</taxon>
        <taxon>Paspaleae</taxon>
        <taxon>Paspalinae</taxon>
        <taxon>Paspalum</taxon>
    </lineage>
</organism>
<feature type="region of interest" description="Disordered" evidence="1">
    <location>
        <begin position="134"/>
        <end position="234"/>
    </location>
</feature>
<dbReference type="Pfam" id="PF03108">
    <property type="entry name" value="DBD_Tnp_Mut"/>
    <property type="match status" value="1"/>
</dbReference>
<dbReference type="InterPro" id="IPR004332">
    <property type="entry name" value="Transposase_MuDR"/>
</dbReference>
<name>A0AAQ3THB1_PASNO</name>
<dbReference type="EMBL" id="CP144749">
    <property type="protein sequence ID" value="WVZ73658.1"/>
    <property type="molecule type" value="Genomic_DNA"/>
</dbReference>